<evidence type="ECO:0000256" key="1">
    <source>
        <dbReference type="ARBA" id="ARBA00004141"/>
    </source>
</evidence>
<evidence type="ECO:0000256" key="6">
    <source>
        <dbReference type="ARBA" id="ARBA00023136"/>
    </source>
</evidence>
<accession>A0A7Y8DUC5</accession>
<dbReference type="InterPro" id="IPR036259">
    <property type="entry name" value="MFS_trans_sf"/>
</dbReference>
<keyword evidence="4" id="KW-0058">Aromatic hydrocarbons catabolism</keyword>
<dbReference type="GO" id="GO:0016020">
    <property type="term" value="C:membrane"/>
    <property type="evidence" value="ECO:0007669"/>
    <property type="project" value="UniProtKB-SubCell"/>
</dbReference>
<dbReference type="SUPFAM" id="SSF103473">
    <property type="entry name" value="MFS general substrate transporter"/>
    <property type="match status" value="1"/>
</dbReference>
<dbReference type="RefSeq" id="WP_016969911.1">
    <property type="nucleotide sequence ID" value="NZ_CP020369.1"/>
</dbReference>
<dbReference type="GeneID" id="55848426"/>
<evidence type="ECO:0000256" key="2">
    <source>
        <dbReference type="ARBA" id="ARBA00022448"/>
    </source>
</evidence>
<feature type="transmembrane region" description="Helical" evidence="7">
    <location>
        <begin position="349"/>
        <end position="368"/>
    </location>
</feature>
<dbReference type="PROSITE" id="PS50850">
    <property type="entry name" value="MFS"/>
    <property type="match status" value="1"/>
</dbReference>
<dbReference type="CDD" id="cd17319">
    <property type="entry name" value="MFS_ExuT_GudP_like"/>
    <property type="match status" value="1"/>
</dbReference>
<feature type="domain" description="Major facilitator superfamily (MFS) profile" evidence="8">
    <location>
        <begin position="32"/>
        <end position="438"/>
    </location>
</feature>
<evidence type="ECO:0000256" key="4">
    <source>
        <dbReference type="ARBA" id="ARBA00022797"/>
    </source>
</evidence>
<gene>
    <name evidence="9" type="ORF">HX787_28940</name>
</gene>
<sequence>MNPSNATSPTALDHAPITDEVAVVYRKIAWRLLPFLVFLFVLAWIDRVNVGFAKLAMLQDLGFSEAVYGLGAGIFFIGYFIFEVPSNLLLEKIGARRTLARITIMWGLTSIAMAYVESAWSFYVLRFLLGAFEAGFFPGVVLYLTYWFPAAQRARINGMFMTSFAIAGVVGGPLAGFIMSHMVGVGSLANWQWLFILEGIPSVIAGVLVLRYLPEKPANAQWLSAAQRKMVSDTIAREDQAPGKHSNLRALIRFPKLWLCALVYFCLVSGNATIAFWTPSVIKALGVDDTMRIGLLSSIPFILGTAAMLWNGFHSDKSGERRVHCAMAALLAGLGLIGTGLFIGNAVLALIALTIAAMGILAAFPVFWSIPGAFLAGTAAAGGIALINCIGNLAGFAAPYMIGWLKTLTGSLAAGLYLVAAFELLAAVLLLVVFKGIRVVRNNAPV</sequence>
<organism evidence="9 10">
    <name type="scientific">Pseudomonas tolaasii</name>
    <dbReference type="NCBI Taxonomy" id="29442"/>
    <lineage>
        <taxon>Bacteria</taxon>
        <taxon>Pseudomonadati</taxon>
        <taxon>Pseudomonadota</taxon>
        <taxon>Gammaproteobacteria</taxon>
        <taxon>Pseudomonadales</taxon>
        <taxon>Pseudomonadaceae</taxon>
        <taxon>Pseudomonas</taxon>
    </lineage>
</organism>
<evidence type="ECO:0000256" key="7">
    <source>
        <dbReference type="SAM" id="Phobius"/>
    </source>
</evidence>
<dbReference type="InterPro" id="IPR020846">
    <property type="entry name" value="MFS_dom"/>
</dbReference>
<dbReference type="EMBL" id="JACAQK010000035">
    <property type="protein sequence ID" value="NWD39890.1"/>
    <property type="molecule type" value="Genomic_DNA"/>
</dbReference>
<proteinExistence type="predicted"/>
<keyword evidence="6 7" id="KW-0472">Membrane</keyword>
<keyword evidence="2" id="KW-0813">Transport</keyword>
<reference evidence="9 10" key="1">
    <citation type="submission" date="2020-04" db="EMBL/GenBank/DDBJ databases">
        <title>Molecular characterization of pseudomonads from Agaricus bisporus reveal novel blotch 2 pathogens in Western Europe.</title>
        <authorList>
            <person name="Taparia T."/>
            <person name="Krijger M."/>
            <person name="Haynes E."/>
            <person name="Elpinstone J.G."/>
            <person name="Noble R."/>
            <person name="Van Der Wolf J."/>
        </authorList>
    </citation>
    <scope>NUCLEOTIDE SEQUENCE [LARGE SCALE GENOMIC DNA]</scope>
    <source>
        <strain evidence="9 10">IPO3746</strain>
    </source>
</reference>
<feature type="transmembrane region" description="Helical" evidence="7">
    <location>
        <begin position="158"/>
        <end position="179"/>
    </location>
</feature>
<dbReference type="InterPro" id="IPR011701">
    <property type="entry name" value="MFS"/>
</dbReference>
<name>A0A7Y8DUC5_PSETO</name>
<evidence type="ECO:0000256" key="3">
    <source>
        <dbReference type="ARBA" id="ARBA00022692"/>
    </source>
</evidence>
<feature type="transmembrane region" description="Helical" evidence="7">
    <location>
        <begin position="380"/>
        <end position="402"/>
    </location>
</feature>
<feature type="transmembrane region" description="Helical" evidence="7">
    <location>
        <begin position="257"/>
        <end position="278"/>
    </location>
</feature>
<evidence type="ECO:0000313" key="9">
    <source>
        <dbReference type="EMBL" id="NWD39890.1"/>
    </source>
</evidence>
<evidence type="ECO:0000259" key="8">
    <source>
        <dbReference type="PROSITE" id="PS50850"/>
    </source>
</evidence>
<dbReference type="Proteomes" id="UP000549134">
    <property type="component" value="Unassembled WGS sequence"/>
</dbReference>
<feature type="transmembrane region" description="Helical" evidence="7">
    <location>
        <begin position="28"/>
        <end position="46"/>
    </location>
</feature>
<dbReference type="GO" id="GO:0022857">
    <property type="term" value="F:transmembrane transporter activity"/>
    <property type="evidence" value="ECO:0007669"/>
    <property type="project" value="InterPro"/>
</dbReference>
<dbReference type="AlphaFoldDB" id="A0A7Y8DUC5"/>
<feature type="transmembrane region" description="Helical" evidence="7">
    <location>
        <begin position="122"/>
        <end position="146"/>
    </location>
</feature>
<comment type="subcellular location">
    <subcellularLocation>
        <location evidence="1">Membrane</location>
        <topology evidence="1">Multi-pass membrane protein</topology>
    </subcellularLocation>
</comment>
<dbReference type="Pfam" id="PF07690">
    <property type="entry name" value="MFS_1"/>
    <property type="match status" value="1"/>
</dbReference>
<keyword evidence="5 7" id="KW-1133">Transmembrane helix</keyword>
<feature type="transmembrane region" description="Helical" evidence="7">
    <location>
        <begin position="66"/>
        <end position="86"/>
    </location>
</feature>
<feature type="transmembrane region" description="Helical" evidence="7">
    <location>
        <begin position="414"/>
        <end position="434"/>
    </location>
</feature>
<evidence type="ECO:0000256" key="5">
    <source>
        <dbReference type="ARBA" id="ARBA00022989"/>
    </source>
</evidence>
<dbReference type="FunFam" id="1.20.1250.20:FF:000018">
    <property type="entry name" value="MFS transporter permease"/>
    <property type="match status" value="1"/>
</dbReference>
<dbReference type="Gene3D" id="1.20.1250.20">
    <property type="entry name" value="MFS general substrate transporter like domains"/>
    <property type="match status" value="2"/>
</dbReference>
<feature type="transmembrane region" description="Helical" evidence="7">
    <location>
        <begin position="98"/>
        <end position="116"/>
    </location>
</feature>
<feature type="transmembrane region" description="Helical" evidence="7">
    <location>
        <begin position="191"/>
        <end position="213"/>
    </location>
</feature>
<feature type="transmembrane region" description="Helical" evidence="7">
    <location>
        <begin position="290"/>
        <end position="311"/>
    </location>
</feature>
<comment type="caution">
    <text evidence="9">The sequence shown here is derived from an EMBL/GenBank/DDBJ whole genome shotgun (WGS) entry which is preliminary data.</text>
</comment>
<evidence type="ECO:0000313" key="10">
    <source>
        <dbReference type="Proteomes" id="UP000549134"/>
    </source>
</evidence>
<dbReference type="PANTHER" id="PTHR43791">
    <property type="entry name" value="PERMEASE-RELATED"/>
    <property type="match status" value="1"/>
</dbReference>
<dbReference type="PANTHER" id="PTHR43791:SF36">
    <property type="entry name" value="TRANSPORTER, PUTATIVE (AFU_ORTHOLOGUE AFUA_6G08340)-RELATED"/>
    <property type="match status" value="1"/>
</dbReference>
<feature type="transmembrane region" description="Helical" evidence="7">
    <location>
        <begin position="323"/>
        <end position="343"/>
    </location>
</feature>
<protein>
    <submittedName>
        <fullName evidence="9">MFS transporter</fullName>
    </submittedName>
</protein>
<keyword evidence="3 7" id="KW-0812">Transmembrane</keyword>